<sequence>MESLSDDILFYNICYSNYDVALIFNRLCKRFNKLSKGYGNDKRNIKEYFLECCSRQMGDIIVNMWYIKLTENVRIIEKYSNNNLIIEREIITYIDNNKNFHKYDSWHNNGNKHCQYSYHITKDKWGYKLKDYEGDHNMWYENGNKYQECYYVNGIKEGRQIKWYENGNKKENCTYKNGDLNEKYEFWHENGVKAINCYYNNGKLNGEYKSWYANKNKKTYCRYINDTIYGKYKSWYFSGNKLERFTVNDGGHFDGKYQLWYENGGKNEKCIYKDGKYHGLYKSWYESTYKNKKTGQERIIRYYKNGNKTKTILKQ</sequence>
<dbReference type="Gene3D" id="2.20.110.10">
    <property type="entry name" value="Histone H3 K4-specific methyltransferase SET7/9 N-terminal domain"/>
    <property type="match status" value="1"/>
</dbReference>
<reference evidence="1" key="1">
    <citation type="submission" date="2017-08" db="EMBL/GenBank/DDBJ databases">
        <authorList>
            <consortium name="Urmite Genomes"/>
        </authorList>
    </citation>
    <scope>NUCLEOTIDE SEQUENCE [LARGE SCALE GENOMIC DNA]</scope>
    <source>
        <strain evidence="1">IHUMI-LCC2</strain>
    </source>
</reference>
<dbReference type="EMBL" id="LT906555">
    <property type="protein sequence ID" value="SNW62517.1"/>
    <property type="molecule type" value="Genomic_DNA"/>
</dbReference>
<gene>
    <name evidence="1" type="ORF">ORPV_613</name>
</gene>
<dbReference type="GeneID" id="35382421"/>
<dbReference type="Proteomes" id="UP000236316">
    <property type="component" value="Segment"/>
</dbReference>
<name>A0A2I2L4R6_9VIRU</name>
<evidence type="ECO:0000313" key="2">
    <source>
        <dbReference type="Proteomes" id="UP000236316"/>
    </source>
</evidence>
<proteinExistence type="predicted"/>
<accession>A0A2I2L4R6</accession>
<dbReference type="KEGG" id="vg:35382421"/>
<dbReference type="RefSeq" id="YP_009448819.1">
    <property type="nucleotide sequence ID" value="NC_036594.1"/>
</dbReference>
<evidence type="ECO:0000313" key="1">
    <source>
        <dbReference type="EMBL" id="SNW62517.1"/>
    </source>
</evidence>
<dbReference type="SUPFAM" id="SSF82185">
    <property type="entry name" value="Histone H3 K4-specific methyltransferase SET7/9 N-terminal domain"/>
    <property type="match status" value="2"/>
</dbReference>
<organism evidence="1">
    <name type="scientific">Orpheovirus IHUMI-LCC2</name>
    <dbReference type="NCBI Taxonomy" id="2023057"/>
    <lineage>
        <taxon>Viruses</taxon>
        <taxon>Varidnaviria</taxon>
        <taxon>Bamfordvirae</taxon>
        <taxon>Nucleocytoviricota</taxon>
        <taxon>Megaviricetes</taxon>
        <taxon>Pimascovirales</taxon>
        <taxon>Ocovirineae</taxon>
        <taxon>Orpheoviridae</taxon>
        <taxon>Alphaorpheovirus</taxon>
        <taxon>Alphaorpheovirus massiliense</taxon>
    </lineage>
</organism>
<keyword evidence="2" id="KW-1185">Reference proteome</keyword>
<dbReference type="OrthoDB" id="38656at10239"/>
<protein>
    <submittedName>
        <fullName evidence="1">MORN-repeat protein</fullName>
    </submittedName>
</protein>